<dbReference type="AlphaFoldDB" id="A0A318S7W9"/>
<gene>
    <name evidence="1" type="ORF">DES52_10679</name>
</gene>
<protein>
    <submittedName>
        <fullName evidence="1">Uncharacterized protein</fullName>
    </submittedName>
</protein>
<dbReference type="Proteomes" id="UP000248326">
    <property type="component" value="Unassembled WGS sequence"/>
</dbReference>
<evidence type="ECO:0000313" key="1">
    <source>
        <dbReference type="EMBL" id="PYE54114.1"/>
    </source>
</evidence>
<proteinExistence type="predicted"/>
<reference evidence="1 2" key="1">
    <citation type="submission" date="2018-06" db="EMBL/GenBank/DDBJ databases">
        <title>Genomic Encyclopedia of Type Strains, Phase IV (KMG-IV): sequencing the most valuable type-strain genomes for metagenomic binning, comparative biology and taxonomic classification.</title>
        <authorList>
            <person name="Goeker M."/>
        </authorList>
    </citation>
    <scope>NUCLEOTIDE SEQUENCE [LARGE SCALE GENOMIC DNA]</scope>
    <source>
        <strain evidence="1 2">DSM 18048</strain>
    </source>
</reference>
<accession>A0A318S7W9</accession>
<sequence>MGEALETLGEAVSCSWKMSYDYMLFKPLSDAPMETWPAQDPEPIGTLEDVRTLLEGPCPEREWASFRSSWFGSCPEDRHASVQVTPSDDGLVRWIKVSRVMPDELRALCGLLQVVALDGQKGILIRPETPS</sequence>
<comment type="caution">
    <text evidence="1">The sequence shown here is derived from an EMBL/GenBank/DDBJ whole genome shotgun (WGS) entry which is preliminary data.</text>
</comment>
<dbReference type="EMBL" id="QJSX01000006">
    <property type="protein sequence ID" value="PYE54114.1"/>
    <property type="molecule type" value="Genomic_DNA"/>
</dbReference>
<keyword evidence="2" id="KW-1185">Reference proteome</keyword>
<evidence type="ECO:0000313" key="2">
    <source>
        <dbReference type="Proteomes" id="UP000248326"/>
    </source>
</evidence>
<organism evidence="1 2">
    <name type="scientific">Deinococcus yavapaiensis KR-236</name>
    <dbReference type="NCBI Taxonomy" id="694435"/>
    <lineage>
        <taxon>Bacteria</taxon>
        <taxon>Thermotogati</taxon>
        <taxon>Deinococcota</taxon>
        <taxon>Deinococci</taxon>
        <taxon>Deinococcales</taxon>
        <taxon>Deinococcaceae</taxon>
        <taxon>Deinococcus</taxon>
    </lineage>
</organism>
<name>A0A318S7W9_9DEIO</name>